<dbReference type="EMBL" id="JAVLVT010000004">
    <property type="protein sequence ID" value="MDS1270598.1"/>
    <property type="molecule type" value="Genomic_DNA"/>
</dbReference>
<reference evidence="12" key="1">
    <citation type="submission" date="2023-07" db="EMBL/GenBank/DDBJ databases">
        <title>Novel species in the genus Lipingzhangella isolated from Sambhar Salt Lake.</title>
        <authorList>
            <person name="Jiya N."/>
            <person name="Kajale S."/>
            <person name="Sharma A."/>
        </authorList>
    </citation>
    <scope>NUCLEOTIDE SEQUENCE [LARGE SCALE GENOMIC DNA]</scope>
    <source>
        <strain evidence="12">LS1_29</strain>
    </source>
</reference>
<evidence type="ECO:0000256" key="8">
    <source>
        <dbReference type="SAM" id="MobiDB-lite"/>
    </source>
</evidence>
<keyword evidence="9" id="KW-0812">Transmembrane</keyword>
<evidence type="ECO:0000313" key="11">
    <source>
        <dbReference type="EMBL" id="MDS1270598.1"/>
    </source>
</evidence>
<evidence type="ECO:0000256" key="3">
    <source>
        <dbReference type="ARBA" id="ARBA00022679"/>
    </source>
</evidence>
<evidence type="ECO:0000256" key="9">
    <source>
        <dbReference type="SAM" id="Phobius"/>
    </source>
</evidence>
<protein>
    <recommendedName>
        <fullName evidence="1">non-specific serine/threonine protein kinase</fullName>
        <ecNumber evidence="1">2.7.11.1</ecNumber>
    </recommendedName>
</protein>
<keyword evidence="12" id="KW-1185">Reference proteome</keyword>
<feature type="domain" description="Protein kinase" evidence="10">
    <location>
        <begin position="14"/>
        <end position="279"/>
    </location>
</feature>
<keyword evidence="6 7" id="KW-0067">ATP-binding</keyword>
<dbReference type="EC" id="2.7.11.1" evidence="1"/>
<evidence type="ECO:0000313" key="12">
    <source>
        <dbReference type="Proteomes" id="UP001250214"/>
    </source>
</evidence>
<dbReference type="PROSITE" id="PS50011">
    <property type="entry name" value="PROTEIN_KINASE_DOM"/>
    <property type="match status" value="1"/>
</dbReference>
<dbReference type="InterPro" id="IPR008271">
    <property type="entry name" value="Ser/Thr_kinase_AS"/>
</dbReference>
<dbReference type="PROSITE" id="PS00108">
    <property type="entry name" value="PROTEIN_KINASE_ST"/>
    <property type="match status" value="1"/>
</dbReference>
<feature type="compositionally biased region" description="Polar residues" evidence="8">
    <location>
        <begin position="273"/>
        <end position="285"/>
    </location>
</feature>
<keyword evidence="3 11" id="KW-0808">Transferase</keyword>
<sequence>MVADQAARIVAGRYELVEALGRGGMGMVWRARDVELGREVALKEVRLPMELAEAERTEAHARVRREARTAARLSDEPGVTTVYDVVEAQGHPWVVMQLVRGSSLQHLLREHGPMPPARVTQIARTLLEALRAAHACGVVHRDIKPANVMLSRDGRVLLTDFGIATIVGETAVTRTGALVGSPEYMAPERLEGTGTAEPPSDLWSLGATLYTTVQGQSLFARDSVASTVAAIMSAPVSPPSRGAELTPLIMALLERDPARRPSADEALSLLAQAESQPSAGWSSGAQPGMAETRAAPPAPPSASPVAAPEPRSLARRFRGPIIAATAAMVAVIVVGVSLFWWSNRSVTTEYDWHRTDGFSLRYPEEWSVEESEDAPDTIVHPEEALGMGIAVGGYIPDEDEATASDELTRLTGPSEERHDYRQVGLDLSDIAENWPDDYEVGAVEETYTLGEDYVADQIEPDLDDGEFAAYEPERFRVQLQIHVPGEESTHPLSEDLRAYWLSWTGPQSERDGYDEVIVEVLGSFQPNT</sequence>
<keyword evidence="9" id="KW-0472">Membrane</keyword>
<evidence type="ECO:0000256" key="5">
    <source>
        <dbReference type="ARBA" id="ARBA00022777"/>
    </source>
</evidence>
<dbReference type="CDD" id="cd14014">
    <property type="entry name" value="STKc_PknB_like"/>
    <property type="match status" value="1"/>
</dbReference>
<name>A0ABU2H5L6_9ACTN</name>
<organism evidence="11 12">
    <name type="scientific">Lipingzhangella rawalii</name>
    <dbReference type="NCBI Taxonomy" id="2055835"/>
    <lineage>
        <taxon>Bacteria</taxon>
        <taxon>Bacillati</taxon>
        <taxon>Actinomycetota</taxon>
        <taxon>Actinomycetes</taxon>
        <taxon>Streptosporangiales</taxon>
        <taxon>Nocardiopsidaceae</taxon>
        <taxon>Lipingzhangella</taxon>
    </lineage>
</organism>
<proteinExistence type="predicted"/>
<dbReference type="Gene3D" id="1.10.510.10">
    <property type="entry name" value="Transferase(Phosphotransferase) domain 1"/>
    <property type="match status" value="1"/>
</dbReference>
<feature type="region of interest" description="Disordered" evidence="8">
    <location>
        <begin position="270"/>
        <end position="309"/>
    </location>
</feature>
<feature type="transmembrane region" description="Helical" evidence="9">
    <location>
        <begin position="321"/>
        <end position="341"/>
    </location>
</feature>
<keyword evidence="4 7" id="KW-0547">Nucleotide-binding</keyword>
<dbReference type="PANTHER" id="PTHR43289:SF6">
    <property type="entry name" value="SERINE_THREONINE-PROTEIN KINASE NEKL-3"/>
    <property type="match status" value="1"/>
</dbReference>
<evidence type="ECO:0000259" key="10">
    <source>
        <dbReference type="PROSITE" id="PS50011"/>
    </source>
</evidence>
<evidence type="ECO:0000256" key="6">
    <source>
        <dbReference type="ARBA" id="ARBA00022840"/>
    </source>
</evidence>
<evidence type="ECO:0000256" key="1">
    <source>
        <dbReference type="ARBA" id="ARBA00012513"/>
    </source>
</evidence>
<dbReference type="Pfam" id="PF00069">
    <property type="entry name" value="Pkinase"/>
    <property type="match status" value="1"/>
</dbReference>
<dbReference type="Proteomes" id="UP001250214">
    <property type="component" value="Unassembled WGS sequence"/>
</dbReference>
<evidence type="ECO:0000256" key="4">
    <source>
        <dbReference type="ARBA" id="ARBA00022741"/>
    </source>
</evidence>
<keyword evidence="2" id="KW-0723">Serine/threonine-protein kinase</keyword>
<dbReference type="GO" id="GO:0004674">
    <property type="term" value="F:protein serine/threonine kinase activity"/>
    <property type="evidence" value="ECO:0007669"/>
    <property type="project" value="UniProtKB-EC"/>
</dbReference>
<dbReference type="SMART" id="SM00220">
    <property type="entry name" value="S_TKc"/>
    <property type="match status" value="1"/>
</dbReference>
<evidence type="ECO:0000256" key="2">
    <source>
        <dbReference type="ARBA" id="ARBA00022527"/>
    </source>
</evidence>
<evidence type="ECO:0000256" key="7">
    <source>
        <dbReference type="PROSITE-ProRule" id="PRU10141"/>
    </source>
</evidence>
<dbReference type="PANTHER" id="PTHR43289">
    <property type="entry name" value="MITOGEN-ACTIVATED PROTEIN KINASE KINASE KINASE 20-RELATED"/>
    <property type="match status" value="1"/>
</dbReference>
<dbReference type="InterPro" id="IPR011009">
    <property type="entry name" value="Kinase-like_dom_sf"/>
</dbReference>
<dbReference type="RefSeq" id="WP_310912154.1">
    <property type="nucleotide sequence ID" value="NZ_JAVLVT010000004.1"/>
</dbReference>
<dbReference type="InterPro" id="IPR017441">
    <property type="entry name" value="Protein_kinase_ATP_BS"/>
</dbReference>
<comment type="caution">
    <text evidence="11">The sequence shown here is derived from an EMBL/GenBank/DDBJ whole genome shotgun (WGS) entry which is preliminary data.</text>
</comment>
<accession>A0ABU2H5L6</accession>
<dbReference type="InterPro" id="IPR000719">
    <property type="entry name" value="Prot_kinase_dom"/>
</dbReference>
<gene>
    <name evidence="11" type="ORF">RIF23_09840</name>
</gene>
<dbReference type="Gene3D" id="3.30.200.20">
    <property type="entry name" value="Phosphorylase Kinase, domain 1"/>
    <property type="match status" value="1"/>
</dbReference>
<dbReference type="SUPFAM" id="SSF56112">
    <property type="entry name" value="Protein kinase-like (PK-like)"/>
    <property type="match status" value="1"/>
</dbReference>
<keyword evidence="5 11" id="KW-0418">Kinase</keyword>
<dbReference type="PROSITE" id="PS00107">
    <property type="entry name" value="PROTEIN_KINASE_ATP"/>
    <property type="match status" value="1"/>
</dbReference>
<feature type="binding site" evidence="7">
    <location>
        <position position="43"/>
    </location>
    <ligand>
        <name>ATP</name>
        <dbReference type="ChEBI" id="CHEBI:30616"/>
    </ligand>
</feature>
<keyword evidence="9" id="KW-1133">Transmembrane helix</keyword>